<dbReference type="GO" id="GO:0032259">
    <property type="term" value="P:methylation"/>
    <property type="evidence" value="ECO:0007669"/>
    <property type="project" value="UniProtKB-KW"/>
</dbReference>
<reference evidence="10 11" key="1">
    <citation type="submission" date="2013-08" db="EMBL/GenBank/DDBJ databases">
        <authorList>
            <person name="Durkin A.S."/>
            <person name="Haft D.R."/>
            <person name="McCorrison J."/>
            <person name="Torralba M."/>
            <person name="Gillis M."/>
            <person name="Haft D.H."/>
            <person name="Methe B."/>
            <person name="Sutton G."/>
            <person name="Nelson K.E."/>
        </authorList>
    </citation>
    <scope>NUCLEOTIDE SEQUENCE [LARGE SCALE GENOMIC DNA]</scope>
    <source>
        <strain evidence="10 11">ATCC 35536</strain>
    </source>
</reference>
<dbReference type="SUPFAM" id="SSF53335">
    <property type="entry name" value="S-adenosyl-L-methionine-dependent methyltransferases"/>
    <property type="match status" value="1"/>
</dbReference>
<dbReference type="InterPro" id="IPR050953">
    <property type="entry name" value="N4_N6_ade-DNA_methylase"/>
</dbReference>
<dbReference type="Gene3D" id="3.40.50.150">
    <property type="entry name" value="Vaccinia Virus protein VP39"/>
    <property type="match status" value="1"/>
</dbReference>
<dbReference type="EC" id="2.1.1.72" evidence="1"/>
<evidence type="ECO:0000256" key="6">
    <source>
        <dbReference type="ARBA" id="ARBA00023125"/>
    </source>
</evidence>
<dbReference type="Gene3D" id="3.90.220.20">
    <property type="entry name" value="DNA methylase specificity domains"/>
    <property type="match status" value="1"/>
</dbReference>
<feature type="domain" description="Type II methyltransferase M.TaqI-like" evidence="8">
    <location>
        <begin position="2"/>
        <end position="90"/>
    </location>
</feature>
<dbReference type="GO" id="GO:0008168">
    <property type="term" value="F:methyltransferase activity"/>
    <property type="evidence" value="ECO:0007669"/>
    <property type="project" value="UniProtKB-KW"/>
</dbReference>
<dbReference type="InterPro" id="IPR044946">
    <property type="entry name" value="Restrct_endonuc_typeI_TRD_sf"/>
</dbReference>
<organism evidence="10 11">
    <name type="scientific">Treponema socranskii subsp. socranskii VPI DR56BR1116 = ATCC 35536</name>
    <dbReference type="NCBI Taxonomy" id="1125725"/>
    <lineage>
        <taxon>Bacteria</taxon>
        <taxon>Pseudomonadati</taxon>
        <taxon>Spirochaetota</taxon>
        <taxon>Spirochaetia</taxon>
        <taxon>Spirochaetales</taxon>
        <taxon>Treponemataceae</taxon>
        <taxon>Treponema</taxon>
    </lineage>
</organism>
<keyword evidence="4" id="KW-0949">S-adenosyl-L-methionine</keyword>
<keyword evidence="5" id="KW-0680">Restriction system</keyword>
<comment type="catalytic activity">
    <reaction evidence="7">
        <text>a 2'-deoxyadenosine in DNA + S-adenosyl-L-methionine = an N(6)-methyl-2'-deoxyadenosine in DNA + S-adenosyl-L-homocysteine + H(+)</text>
        <dbReference type="Rhea" id="RHEA:15197"/>
        <dbReference type="Rhea" id="RHEA-COMP:12418"/>
        <dbReference type="Rhea" id="RHEA-COMP:12419"/>
        <dbReference type="ChEBI" id="CHEBI:15378"/>
        <dbReference type="ChEBI" id="CHEBI:57856"/>
        <dbReference type="ChEBI" id="CHEBI:59789"/>
        <dbReference type="ChEBI" id="CHEBI:90615"/>
        <dbReference type="ChEBI" id="CHEBI:90616"/>
        <dbReference type="EC" id="2.1.1.72"/>
    </reaction>
</comment>
<dbReference type="Proteomes" id="UP000016646">
    <property type="component" value="Unassembled WGS sequence"/>
</dbReference>
<evidence type="ECO:0000256" key="4">
    <source>
        <dbReference type="ARBA" id="ARBA00022691"/>
    </source>
</evidence>
<evidence type="ECO:0000259" key="8">
    <source>
        <dbReference type="Pfam" id="PF07669"/>
    </source>
</evidence>
<sequence>MIGNPPYIKEYENNAVFTDFKKISPYYMGKMDLWYGFACIGLDLLRNKGKLCFIASSQWRTSASAKILRNKICNEAKIIQLIDFGAYMVFETSTQAMILIISKDSIDNNYDFLFKVNNQTIKNNHMLNIFLAERFFHLDFNRIEYRNKMFSFVINMSYKNILDKIEKIGNFKIDDKKEIIQGIIGGPDKAFKVKNKNISLFSKAEQAFIQPFYTTTVSYYTPIAKDSILYISDKNIEDFSSEKYPNIYKKLLKYSAELEGRREVVAGKKSWFSLWWERDESFFKDGKKIVFASRTRGRNFTYTEDKFYASRNCFILKSERINLKYLTALLNSKILTFYMHNKLKKNGDLLQLDKAQFTLMPLYCPDNNIQDKVSDIVTKIIATKKECINSDITIYEQKIDEVIYKLYGLTPKEIVIVESNLSI</sequence>
<feature type="domain" description="TaqI-like C-terminal specificity" evidence="9">
    <location>
        <begin position="269"/>
        <end position="358"/>
    </location>
</feature>
<evidence type="ECO:0000256" key="3">
    <source>
        <dbReference type="ARBA" id="ARBA00022679"/>
    </source>
</evidence>
<accession>A0ABN0P908</accession>
<keyword evidence="6" id="KW-0238">DNA-binding</keyword>
<dbReference type="Pfam" id="PF07669">
    <property type="entry name" value="Eco57I"/>
    <property type="match status" value="1"/>
</dbReference>
<dbReference type="EMBL" id="AVQI01000022">
    <property type="protein sequence ID" value="ERK04395.1"/>
    <property type="molecule type" value="Genomic_DNA"/>
</dbReference>
<keyword evidence="11" id="KW-1185">Reference proteome</keyword>
<dbReference type="Pfam" id="PF12950">
    <property type="entry name" value="TaqI_C"/>
    <property type="match status" value="1"/>
</dbReference>
<keyword evidence="2 10" id="KW-0489">Methyltransferase</keyword>
<dbReference type="InterPro" id="IPR025931">
    <property type="entry name" value="TaqI_C"/>
</dbReference>
<proteinExistence type="predicted"/>
<evidence type="ECO:0000256" key="1">
    <source>
        <dbReference type="ARBA" id="ARBA00011900"/>
    </source>
</evidence>
<comment type="caution">
    <text evidence="10">The sequence shown here is derived from an EMBL/GenBank/DDBJ whole genome shotgun (WGS) entry which is preliminary data.</text>
</comment>
<evidence type="ECO:0000256" key="2">
    <source>
        <dbReference type="ARBA" id="ARBA00022603"/>
    </source>
</evidence>
<name>A0ABN0P908_TRESO</name>
<evidence type="ECO:0000313" key="10">
    <source>
        <dbReference type="EMBL" id="ERK04395.1"/>
    </source>
</evidence>
<dbReference type="InterPro" id="IPR011639">
    <property type="entry name" value="MethylTrfase_TaqI-like_dom"/>
</dbReference>
<dbReference type="PANTHER" id="PTHR33841:SF6">
    <property type="entry name" value="TYPE II METHYLTRANSFERASE M.HINDII"/>
    <property type="match status" value="1"/>
</dbReference>
<evidence type="ECO:0000259" key="9">
    <source>
        <dbReference type="Pfam" id="PF12950"/>
    </source>
</evidence>
<dbReference type="SUPFAM" id="SSF116734">
    <property type="entry name" value="DNA methylase specificity domain"/>
    <property type="match status" value="1"/>
</dbReference>
<gene>
    <name evidence="10" type="ORF">HMPREF0860_1682</name>
</gene>
<keyword evidence="3" id="KW-0808">Transferase</keyword>
<evidence type="ECO:0000256" key="7">
    <source>
        <dbReference type="ARBA" id="ARBA00047942"/>
    </source>
</evidence>
<dbReference type="PANTHER" id="PTHR33841">
    <property type="entry name" value="DNA METHYLTRANSFERASE YEEA-RELATED"/>
    <property type="match status" value="1"/>
</dbReference>
<evidence type="ECO:0000313" key="11">
    <source>
        <dbReference type="Proteomes" id="UP000016646"/>
    </source>
</evidence>
<dbReference type="InterPro" id="IPR029063">
    <property type="entry name" value="SAM-dependent_MTases_sf"/>
</dbReference>
<evidence type="ECO:0000256" key="5">
    <source>
        <dbReference type="ARBA" id="ARBA00022747"/>
    </source>
</evidence>
<protein>
    <recommendedName>
        <fullName evidence="1">site-specific DNA-methyltransferase (adenine-specific)</fullName>
        <ecNumber evidence="1">2.1.1.72</ecNumber>
    </recommendedName>
</protein>